<dbReference type="GO" id="GO:0016787">
    <property type="term" value="F:hydrolase activity"/>
    <property type="evidence" value="ECO:0007669"/>
    <property type="project" value="UniProtKB-KW"/>
</dbReference>
<dbReference type="STRING" id="1314782.A0A165UFJ3"/>
<dbReference type="InParanoid" id="A0A165UFJ3"/>
<sequence>MTNLQIDSFVFDARPSYPLITTVKRYRHASFSNDADALTLIFAHATGAHKECWEPVLKYIIQGKRAGTKIKEAWSVDCPNHGDAAVLNEELLKWGYEPVFSWDSQYARILHRFVMGLGKNIPTDFSSHRIVAIGHSMGAVSWLYTRTYYPPPPFAAIVLVDPMILGPSFDVSSIGGFLDSTALKRRDIWASREEAYKSLLPRYKYSKEAMASYVEHALRDLPTGLYPDKQGVTLKCVKTQELARPDCILATPTFACYRDHQSNKLAWRYIKDICAVLPVHFVNGAVPDLLPKELKADTVLATDGNYKSWQEVQGAGHMVPQMAPKGTAEAILNIVS</sequence>
<feature type="non-terminal residue" evidence="2">
    <location>
        <position position="336"/>
    </location>
</feature>
<feature type="domain" description="AB hydrolase-1" evidence="1">
    <location>
        <begin position="40"/>
        <end position="330"/>
    </location>
</feature>
<keyword evidence="3" id="KW-1185">Reference proteome</keyword>
<gene>
    <name evidence="2" type="ORF">NEOLEDRAFT_1109515</name>
</gene>
<name>A0A165UFJ3_9AGAM</name>
<dbReference type="EMBL" id="KV425559">
    <property type="protein sequence ID" value="KZT28074.1"/>
    <property type="molecule type" value="Genomic_DNA"/>
</dbReference>
<dbReference type="Gene3D" id="3.40.50.1820">
    <property type="entry name" value="alpha/beta hydrolase"/>
    <property type="match status" value="1"/>
</dbReference>
<evidence type="ECO:0000259" key="1">
    <source>
        <dbReference type="Pfam" id="PF12697"/>
    </source>
</evidence>
<dbReference type="InterPro" id="IPR000073">
    <property type="entry name" value="AB_hydrolase_1"/>
</dbReference>
<reference evidence="2 3" key="1">
    <citation type="journal article" date="2016" name="Mol. Biol. Evol.">
        <title>Comparative Genomics of Early-Diverging Mushroom-Forming Fungi Provides Insights into the Origins of Lignocellulose Decay Capabilities.</title>
        <authorList>
            <person name="Nagy L.G."/>
            <person name="Riley R."/>
            <person name="Tritt A."/>
            <person name="Adam C."/>
            <person name="Daum C."/>
            <person name="Floudas D."/>
            <person name="Sun H."/>
            <person name="Yadav J.S."/>
            <person name="Pangilinan J."/>
            <person name="Larsson K.H."/>
            <person name="Matsuura K."/>
            <person name="Barry K."/>
            <person name="Labutti K."/>
            <person name="Kuo R."/>
            <person name="Ohm R.A."/>
            <person name="Bhattacharya S.S."/>
            <person name="Shirouzu T."/>
            <person name="Yoshinaga Y."/>
            <person name="Martin F.M."/>
            <person name="Grigoriev I.V."/>
            <person name="Hibbett D.S."/>
        </authorList>
    </citation>
    <scope>NUCLEOTIDE SEQUENCE [LARGE SCALE GENOMIC DNA]</scope>
    <source>
        <strain evidence="2 3">HHB14362 ss-1</strain>
    </source>
</reference>
<dbReference type="Proteomes" id="UP000076761">
    <property type="component" value="Unassembled WGS sequence"/>
</dbReference>
<dbReference type="Pfam" id="PF12697">
    <property type="entry name" value="Abhydrolase_6"/>
    <property type="match status" value="1"/>
</dbReference>
<protein>
    <submittedName>
        <fullName evidence="2">Alpha/beta-hydrolase</fullName>
    </submittedName>
</protein>
<dbReference type="OrthoDB" id="94039at2759"/>
<organism evidence="2 3">
    <name type="scientific">Neolentinus lepideus HHB14362 ss-1</name>
    <dbReference type="NCBI Taxonomy" id="1314782"/>
    <lineage>
        <taxon>Eukaryota</taxon>
        <taxon>Fungi</taxon>
        <taxon>Dikarya</taxon>
        <taxon>Basidiomycota</taxon>
        <taxon>Agaricomycotina</taxon>
        <taxon>Agaricomycetes</taxon>
        <taxon>Gloeophyllales</taxon>
        <taxon>Gloeophyllaceae</taxon>
        <taxon>Neolentinus</taxon>
    </lineage>
</organism>
<evidence type="ECO:0000313" key="2">
    <source>
        <dbReference type="EMBL" id="KZT28074.1"/>
    </source>
</evidence>
<keyword evidence="2" id="KW-0378">Hydrolase</keyword>
<dbReference type="AlphaFoldDB" id="A0A165UFJ3"/>
<dbReference type="InterPro" id="IPR029058">
    <property type="entry name" value="AB_hydrolase_fold"/>
</dbReference>
<proteinExistence type="predicted"/>
<dbReference type="SUPFAM" id="SSF53474">
    <property type="entry name" value="alpha/beta-Hydrolases"/>
    <property type="match status" value="1"/>
</dbReference>
<evidence type="ECO:0000313" key="3">
    <source>
        <dbReference type="Proteomes" id="UP000076761"/>
    </source>
</evidence>
<accession>A0A165UFJ3</accession>